<accession>A0A3S9MXI5</accession>
<gene>
    <name evidence="2" type="ORF">EJ995_06285</name>
</gene>
<dbReference type="KEGG" id="noj:EJ995_06285"/>
<keyword evidence="1" id="KW-0732">Signal</keyword>
<sequence length="406" mass="45439">MKKILCVCICLITLVANSQTQRIPAYVIDTEGVKTQGFINSSTNYKTPSAINFYSSTEGNESVKITPQNAREVGLTNGDVKLISSATTIDLSNDEVLTNSSEIRTRESTIFLRQIIQGKADLYLHSNENNTRYYIKNDTSSIVLLPFKKYMTTDNVVKNVATYRAILNEYLKCNKNDFKVLSETSYNENDLKDYIQRYNDCQGSNSKIFKQRFNFKPFSATAMAGVGFSYANLDPTADRFDGFDDPSNTALRVGGIAEFSLDRINYTWSIIGELFYTAGSSTELSQEQIDGNVSGKITSFEYQSIDAMLGARTYLYANDKLSIFPGLSVGYKVSSGDSKIYAIDPSVNIVSDISNQFVVQPSVGIEFNRKVSAVAQYQFYTDTSFRNFGFDINLSTFNVMVGYRLF</sequence>
<organism evidence="2 3">
    <name type="scientific">Nonlabens ponticola</name>
    <dbReference type="NCBI Taxonomy" id="2496866"/>
    <lineage>
        <taxon>Bacteria</taxon>
        <taxon>Pseudomonadati</taxon>
        <taxon>Bacteroidota</taxon>
        <taxon>Flavobacteriia</taxon>
        <taxon>Flavobacteriales</taxon>
        <taxon>Flavobacteriaceae</taxon>
        <taxon>Nonlabens</taxon>
    </lineage>
</organism>
<evidence type="ECO:0000313" key="2">
    <source>
        <dbReference type="EMBL" id="AZQ43854.1"/>
    </source>
</evidence>
<protein>
    <recommendedName>
        <fullName evidence="4">Outer membrane protein beta-barrel domain-containing protein</fullName>
    </recommendedName>
</protein>
<feature type="chain" id="PRO_5019432670" description="Outer membrane protein beta-barrel domain-containing protein" evidence="1">
    <location>
        <begin position="19"/>
        <end position="406"/>
    </location>
</feature>
<dbReference type="AlphaFoldDB" id="A0A3S9MXI5"/>
<dbReference type="EMBL" id="CP034549">
    <property type="protein sequence ID" value="AZQ43854.1"/>
    <property type="molecule type" value="Genomic_DNA"/>
</dbReference>
<evidence type="ECO:0008006" key="4">
    <source>
        <dbReference type="Google" id="ProtNLM"/>
    </source>
</evidence>
<dbReference type="RefSeq" id="WP_126446708.1">
    <property type="nucleotide sequence ID" value="NZ_CP034549.1"/>
</dbReference>
<proteinExistence type="predicted"/>
<dbReference type="OrthoDB" id="921445at2"/>
<dbReference type="SUPFAM" id="SSF56925">
    <property type="entry name" value="OMPA-like"/>
    <property type="match status" value="1"/>
</dbReference>
<dbReference type="Proteomes" id="UP000279600">
    <property type="component" value="Chromosome"/>
</dbReference>
<evidence type="ECO:0000256" key="1">
    <source>
        <dbReference type="SAM" id="SignalP"/>
    </source>
</evidence>
<evidence type="ECO:0000313" key="3">
    <source>
        <dbReference type="Proteomes" id="UP000279600"/>
    </source>
</evidence>
<keyword evidence="3" id="KW-1185">Reference proteome</keyword>
<name>A0A3S9MXI5_9FLAO</name>
<dbReference type="InterPro" id="IPR011250">
    <property type="entry name" value="OMP/PagP_B-barrel"/>
</dbReference>
<reference evidence="2 3" key="1">
    <citation type="submission" date="2018-12" db="EMBL/GenBank/DDBJ databases">
        <title>Complete genome of Nonlabens sp. MJ115.</title>
        <authorList>
            <person name="Choi H.S."/>
            <person name="Jung J."/>
        </authorList>
    </citation>
    <scope>NUCLEOTIDE SEQUENCE [LARGE SCALE GENOMIC DNA]</scope>
    <source>
        <strain evidence="2 3">MJ115</strain>
    </source>
</reference>
<feature type="signal peptide" evidence="1">
    <location>
        <begin position="1"/>
        <end position="18"/>
    </location>
</feature>